<dbReference type="EMBL" id="CP144697">
    <property type="protein sequence ID" value="WVZ16001.1"/>
    <property type="molecule type" value="Genomic_DNA"/>
</dbReference>
<organism evidence="1 2">
    <name type="scientific">Vigna mungo</name>
    <name type="common">Black gram</name>
    <name type="synonym">Phaseolus mungo</name>
    <dbReference type="NCBI Taxonomy" id="3915"/>
    <lineage>
        <taxon>Eukaryota</taxon>
        <taxon>Viridiplantae</taxon>
        <taxon>Streptophyta</taxon>
        <taxon>Embryophyta</taxon>
        <taxon>Tracheophyta</taxon>
        <taxon>Spermatophyta</taxon>
        <taxon>Magnoliopsida</taxon>
        <taxon>eudicotyledons</taxon>
        <taxon>Gunneridae</taxon>
        <taxon>Pentapetalae</taxon>
        <taxon>rosids</taxon>
        <taxon>fabids</taxon>
        <taxon>Fabales</taxon>
        <taxon>Fabaceae</taxon>
        <taxon>Papilionoideae</taxon>
        <taxon>50 kb inversion clade</taxon>
        <taxon>NPAAA clade</taxon>
        <taxon>indigoferoid/millettioid clade</taxon>
        <taxon>Phaseoleae</taxon>
        <taxon>Vigna</taxon>
    </lineage>
</organism>
<protein>
    <submittedName>
        <fullName evidence="1">Uncharacterized protein</fullName>
    </submittedName>
</protein>
<reference evidence="1 2" key="1">
    <citation type="journal article" date="2023" name="Life. Sci Alliance">
        <title>Evolutionary insights into 3D genome organization and epigenetic landscape of Vigna mungo.</title>
        <authorList>
            <person name="Junaid A."/>
            <person name="Singh B."/>
            <person name="Bhatia S."/>
        </authorList>
    </citation>
    <scope>NUCLEOTIDE SEQUENCE [LARGE SCALE GENOMIC DNA]</scope>
    <source>
        <strain evidence="1">Urdbean</strain>
    </source>
</reference>
<proteinExistence type="predicted"/>
<dbReference type="AlphaFoldDB" id="A0AAQ3NT57"/>
<dbReference type="Proteomes" id="UP001374535">
    <property type="component" value="Chromosome 4"/>
</dbReference>
<evidence type="ECO:0000313" key="2">
    <source>
        <dbReference type="Proteomes" id="UP001374535"/>
    </source>
</evidence>
<keyword evidence="2" id="KW-1185">Reference proteome</keyword>
<accession>A0AAQ3NT57</accession>
<sequence>MTCVGVQMISTGTSWISSFSTGMSSTNWQSCTARVVLNVIYKTRQIANFSQGNNNKSNELGCTLQYGMEELFGEYIALNSVSMSVFVQGNYFPNIVLQPKYKRLENHMWKQK</sequence>
<name>A0AAQ3NT57_VIGMU</name>
<evidence type="ECO:0000313" key="1">
    <source>
        <dbReference type="EMBL" id="WVZ16001.1"/>
    </source>
</evidence>
<gene>
    <name evidence="1" type="ORF">V8G54_013567</name>
</gene>